<evidence type="ECO:0000313" key="5">
    <source>
        <dbReference type="Proteomes" id="UP000059542"/>
    </source>
</evidence>
<accession>A0A0U4C211</accession>
<dbReference type="Proteomes" id="UP000059542">
    <property type="component" value="Chromosome"/>
</dbReference>
<dbReference type="NCBIfam" id="TIGR04183">
    <property type="entry name" value="Por_Secre_tail"/>
    <property type="match status" value="1"/>
</dbReference>
<organism evidence="4 5">
    <name type="scientific">Hymenobacter sedentarius</name>
    <dbReference type="NCBI Taxonomy" id="1411621"/>
    <lineage>
        <taxon>Bacteria</taxon>
        <taxon>Pseudomonadati</taxon>
        <taxon>Bacteroidota</taxon>
        <taxon>Cytophagia</taxon>
        <taxon>Cytophagales</taxon>
        <taxon>Hymenobacteraceae</taxon>
        <taxon>Hymenobacter</taxon>
    </lineage>
</organism>
<dbReference type="OrthoDB" id="972884at2"/>
<feature type="chain" id="PRO_5006847467" description="Secretion system C-terminal sorting domain-containing protein" evidence="1">
    <location>
        <begin position="22"/>
        <end position="362"/>
    </location>
</feature>
<dbReference type="AlphaFoldDB" id="A0A0U4C211"/>
<evidence type="ECO:0000313" key="4">
    <source>
        <dbReference type="EMBL" id="ALW85058.1"/>
    </source>
</evidence>
<feature type="signal peptide" evidence="1">
    <location>
        <begin position="1"/>
        <end position="21"/>
    </location>
</feature>
<dbReference type="Gene3D" id="2.60.40.10">
    <property type="entry name" value="Immunoglobulins"/>
    <property type="match status" value="2"/>
</dbReference>
<reference evidence="4 5" key="1">
    <citation type="submission" date="2015-12" db="EMBL/GenBank/DDBJ databases">
        <authorList>
            <person name="Shamseldin A."/>
            <person name="Moawad H."/>
            <person name="Abd El-Rahim W.M."/>
            <person name="Sadowsky M.J."/>
        </authorList>
    </citation>
    <scope>NUCLEOTIDE SEQUENCE [LARGE SCALE GENOMIC DNA]</scope>
    <source>
        <strain evidence="4 5">DG5B</strain>
    </source>
</reference>
<evidence type="ECO:0008006" key="6">
    <source>
        <dbReference type="Google" id="ProtNLM"/>
    </source>
</evidence>
<dbReference type="InterPro" id="IPR011635">
    <property type="entry name" value="CARDB"/>
</dbReference>
<evidence type="ECO:0000259" key="3">
    <source>
        <dbReference type="Pfam" id="PF18962"/>
    </source>
</evidence>
<name>A0A0U4C211_9BACT</name>
<dbReference type="RefSeq" id="WP_068191763.1">
    <property type="nucleotide sequence ID" value="NZ_CP013909.1"/>
</dbReference>
<feature type="domain" description="CARDB" evidence="2">
    <location>
        <begin position="26"/>
        <end position="137"/>
    </location>
</feature>
<dbReference type="KEGG" id="hyg:AUC43_08115"/>
<keyword evidence="1" id="KW-0732">Signal</keyword>
<protein>
    <recommendedName>
        <fullName evidence="6">Secretion system C-terminal sorting domain-containing protein</fullName>
    </recommendedName>
</protein>
<sequence length="362" mass="38224">MKKIGFRVLFLLLLCWLPAWAKAQNRPDLVIVAPFVVPTTVLGGAPYTMSAVIKNQGSNGSQFNCIGYYLSNDNVWDATDAYLGSSCQSLMYPGQSGTCSIMGTISILTPPGSYRLLLVADPLNAEQESDETNNVVSFALTVATGGAALPDLELWRPSLSFDAVPPGGSTGAFTFIFNRGPGSAGSYEIGYYLSADTVFSAGTDVFLGLVTGGGLSTPSGTIHSAPVLTVPATTAPGNYFLVLMADPRNVIVESNENNNSRALPLRVTGAVTAATSPFEKEGDVYPNPISRGSVLRVKLAGAGGNQPVQIRVYDALGRQVVREAVAQPNQVAHLATQELPVGIYLLHLTSATLHTTRRLVVE</sequence>
<dbReference type="InterPro" id="IPR013783">
    <property type="entry name" value="Ig-like_fold"/>
</dbReference>
<feature type="domain" description="Secretion system C-terminal sorting" evidence="3">
    <location>
        <begin position="284"/>
        <end position="361"/>
    </location>
</feature>
<evidence type="ECO:0000259" key="2">
    <source>
        <dbReference type="Pfam" id="PF07705"/>
    </source>
</evidence>
<dbReference type="STRING" id="1411621.AUC43_08115"/>
<dbReference type="InterPro" id="IPR026444">
    <property type="entry name" value="Secre_tail"/>
</dbReference>
<dbReference type="Pfam" id="PF18962">
    <property type="entry name" value="Por_Secre_tail"/>
    <property type="match status" value="1"/>
</dbReference>
<proteinExistence type="predicted"/>
<feature type="domain" description="CARDB" evidence="2">
    <location>
        <begin position="176"/>
        <end position="261"/>
    </location>
</feature>
<keyword evidence="5" id="KW-1185">Reference proteome</keyword>
<dbReference type="EMBL" id="CP013909">
    <property type="protein sequence ID" value="ALW85058.1"/>
    <property type="molecule type" value="Genomic_DNA"/>
</dbReference>
<gene>
    <name evidence="4" type="ORF">AUC43_08115</name>
</gene>
<dbReference type="Pfam" id="PF07705">
    <property type="entry name" value="CARDB"/>
    <property type="match status" value="2"/>
</dbReference>
<evidence type="ECO:0000256" key="1">
    <source>
        <dbReference type="SAM" id="SignalP"/>
    </source>
</evidence>